<evidence type="ECO:0008006" key="11">
    <source>
        <dbReference type="Google" id="ProtNLM"/>
    </source>
</evidence>
<evidence type="ECO:0000256" key="2">
    <source>
        <dbReference type="ARBA" id="ARBA00022692"/>
    </source>
</evidence>
<accession>Q2H1K9</accession>
<dbReference type="AlphaFoldDB" id="Q2H1K9"/>
<dbReference type="InterPro" id="IPR023041">
    <property type="entry name" value="Glucose_rcpt_Git3-like_N"/>
</dbReference>
<evidence type="ECO:0000256" key="5">
    <source>
        <dbReference type="SAM" id="MobiDB-lite"/>
    </source>
</evidence>
<keyword evidence="3 6" id="KW-1133">Transmembrane helix</keyword>
<evidence type="ECO:0000256" key="1">
    <source>
        <dbReference type="ARBA" id="ARBA00004141"/>
    </source>
</evidence>
<feature type="transmembrane region" description="Helical" evidence="6">
    <location>
        <begin position="87"/>
        <end position="106"/>
    </location>
</feature>
<proteinExistence type="predicted"/>
<evidence type="ECO:0000256" key="6">
    <source>
        <dbReference type="SAM" id="Phobius"/>
    </source>
</evidence>
<gene>
    <name evidence="9" type="ORF">CHGG_04337</name>
</gene>
<evidence type="ECO:0000313" key="9">
    <source>
        <dbReference type="EMBL" id="EAQ87718.1"/>
    </source>
</evidence>
<feature type="transmembrane region" description="Helical" evidence="6">
    <location>
        <begin position="346"/>
        <end position="369"/>
    </location>
</feature>
<feature type="transmembrane region" description="Helical" evidence="6">
    <location>
        <begin position="118"/>
        <end position="143"/>
    </location>
</feature>
<keyword evidence="4 6" id="KW-0472">Membrane</keyword>
<feature type="region of interest" description="Disordered" evidence="5">
    <location>
        <begin position="492"/>
        <end position="519"/>
    </location>
</feature>
<protein>
    <recommendedName>
        <fullName evidence="11">G-protein coupled receptors family 1 profile domain-containing protein</fullName>
    </recommendedName>
</protein>
<reference evidence="10" key="1">
    <citation type="journal article" date="2015" name="Genome Announc.">
        <title>Draft genome sequence of the cellulolytic fungus Chaetomium globosum.</title>
        <authorList>
            <person name="Cuomo C.A."/>
            <person name="Untereiner W.A."/>
            <person name="Ma L.-J."/>
            <person name="Grabherr M."/>
            <person name="Birren B.W."/>
        </authorList>
    </citation>
    <scope>NUCLEOTIDE SEQUENCE [LARGE SCALE GENOMIC DNA]</scope>
    <source>
        <strain evidence="10">ATCC 6205 / CBS 148.51 / DSM 1962 / NBRC 6347 / NRRL 1970</strain>
    </source>
</reference>
<dbReference type="PANTHER" id="PTHR23112:SF37">
    <property type="entry name" value="G PROTEIN-COUPLED RECEPTOR GPR1"/>
    <property type="match status" value="1"/>
</dbReference>
<keyword evidence="2 6" id="KW-0812">Transmembrane</keyword>
<dbReference type="GeneID" id="4391698"/>
<name>Q2H1K9_CHAGB</name>
<dbReference type="InParanoid" id="Q2H1K9"/>
<dbReference type="VEuPathDB" id="FungiDB:CHGG_04337"/>
<feature type="transmembrane region" description="Helical" evidence="6">
    <location>
        <begin position="155"/>
        <end position="174"/>
    </location>
</feature>
<dbReference type="HOGENOM" id="CLU_017709_1_1_1"/>
<sequence>MTVPRWTFPGTPLNHFHGAAASEMSPLVARHPSVTDNDEHIVRVMLIVTTTFASISVLSTLFALYWFVKMKRSFRHELILLLIQSDFAKSMVLVVFAIVSFVGGTVPSDSAFCQVSGFVLAVGIESSDIAVLLIALHSAMYIFRPRAGLYPYRRRAYLVFYLYPTLAACLAFIGGNGYQNMGPHCYLRTDRSWARLLLSWIPRYIICVSIVIIYLSIYLYIRRRMGDYGRRCSEAMQSQASRRSTVTASTPRLRYNGLLPSTPCSRRSSATDTILTVKDPLRPPSSISSAWPTSARTSVDLRLLFAYPLVYIILWLFPFVAHVLGYDSSSSSSSSTPLVNPPPPSHWLLVVSILSLCVQGAVDCLLFLLRETPWRYARGRRFWAVLGRRWAWRTGGSWWWWWGAGCGAGGVGLRGDEVGRTREEMLVYGRLARERREGEVEVERARARGRERAVAMAVGWGSGSTTVAGEGVAAAAVPVRREWWDGWAERVGWSDDDDVDVDDVDEEGRGGGEPRAEAR</sequence>
<dbReference type="SUPFAM" id="SSF81321">
    <property type="entry name" value="Family A G protein-coupled receptor-like"/>
    <property type="match status" value="1"/>
</dbReference>
<evidence type="ECO:0000259" key="7">
    <source>
        <dbReference type="Pfam" id="PF11710"/>
    </source>
</evidence>
<dbReference type="Pfam" id="PF11970">
    <property type="entry name" value="GPR_Gpa2_C"/>
    <property type="match status" value="1"/>
</dbReference>
<dbReference type="eggNOG" id="ENOG502QU8E">
    <property type="taxonomic scope" value="Eukaryota"/>
</dbReference>
<dbReference type="Pfam" id="PF11710">
    <property type="entry name" value="Git3"/>
    <property type="match status" value="1"/>
</dbReference>
<feature type="domain" description="Glucose receptor Git3-like N-terminal" evidence="7">
    <location>
        <begin position="44"/>
        <end position="227"/>
    </location>
</feature>
<dbReference type="RefSeq" id="XP_001223551.1">
    <property type="nucleotide sequence ID" value="XM_001223550.1"/>
</dbReference>
<feature type="domain" description="G protein-coupled receptor GPR1/2/3 C-terminal" evidence="8">
    <location>
        <begin position="293"/>
        <end position="376"/>
    </location>
</feature>
<feature type="transmembrane region" description="Helical" evidence="6">
    <location>
        <begin position="201"/>
        <end position="221"/>
    </location>
</feature>
<dbReference type="STRING" id="306901.Q2H1K9"/>
<dbReference type="GO" id="GO:0005886">
    <property type="term" value="C:plasma membrane"/>
    <property type="evidence" value="ECO:0007669"/>
    <property type="project" value="TreeGrafter"/>
</dbReference>
<dbReference type="PANTHER" id="PTHR23112">
    <property type="entry name" value="G PROTEIN-COUPLED RECEPTOR 157-RELATED"/>
    <property type="match status" value="1"/>
</dbReference>
<evidence type="ECO:0000259" key="8">
    <source>
        <dbReference type="Pfam" id="PF11970"/>
    </source>
</evidence>
<dbReference type="Gene3D" id="1.20.1070.10">
    <property type="entry name" value="Rhodopsin 7-helix transmembrane proteins"/>
    <property type="match status" value="1"/>
</dbReference>
<keyword evidence="10" id="KW-1185">Reference proteome</keyword>
<feature type="compositionally biased region" description="Basic and acidic residues" evidence="5">
    <location>
        <begin position="507"/>
        <end position="519"/>
    </location>
</feature>
<dbReference type="InterPro" id="IPR022596">
    <property type="entry name" value="GPR1/2/3_C"/>
</dbReference>
<dbReference type="GO" id="GO:0007189">
    <property type="term" value="P:adenylate cyclase-activating G protein-coupled receptor signaling pathway"/>
    <property type="evidence" value="ECO:0007669"/>
    <property type="project" value="TreeGrafter"/>
</dbReference>
<evidence type="ECO:0000256" key="3">
    <source>
        <dbReference type="ARBA" id="ARBA00022989"/>
    </source>
</evidence>
<dbReference type="OrthoDB" id="5368598at2759"/>
<evidence type="ECO:0000256" key="4">
    <source>
        <dbReference type="ARBA" id="ARBA00023136"/>
    </source>
</evidence>
<dbReference type="FunCoup" id="Q2H1K9">
    <property type="interactions" value="106"/>
</dbReference>
<dbReference type="Proteomes" id="UP000001056">
    <property type="component" value="Unassembled WGS sequence"/>
</dbReference>
<organism evidence="9 10">
    <name type="scientific">Chaetomium globosum (strain ATCC 6205 / CBS 148.51 / DSM 1962 / NBRC 6347 / NRRL 1970)</name>
    <name type="common">Soil fungus</name>
    <dbReference type="NCBI Taxonomy" id="306901"/>
    <lineage>
        <taxon>Eukaryota</taxon>
        <taxon>Fungi</taxon>
        <taxon>Dikarya</taxon>
        <taxon>Ascomycota</taxon>
        <taxon>Pezizomycotina</taxon>
        <taxon>Sordariomycetes</taxon>
        <taxon>Sordariomycetidae</taxon>
        <taxon>Sordariales</taxon>
        <taxon>Chaetomiaceae</taxon>
        <taxon>Chaetomium</taxon>
    </lineage>
</organism>
<dbReference type="GO" id="GO:0004930">
    <property type="term" value="F:G protein-coupled receptor activity"/>
    <property type="evidence" value="ECO:0007669"/>
    <property type="project" value="TreeGrafter"/>
</dbReference>
<dbReference type="EMBL" id="CH408032">
    <property type="protein sequence ID" value="EAQ87718.1"/>
    <property type="molecule type" value="Genomic_DNA"/>
</dbReference>
<evidence type="ECO:0000313" key="10">
    <source>
        <dbReference type="Proteomes" id="UP000001056"/>
    </source>
</evidence>
<feature type="transmembrane region" description="Helical" evidence="6">
    <location>
        <begin position="304"/>
        <end position="326"/>
    </location>
</feature>
<feature type="transmembrane region" description="Helical" evidence="6">
    <location>
        <begin position="41"/>
        <end position="67"/>
    </location>
</feature>
<dbReference type="OMA" id="FQAFNCT"/>
<feature type="compositionally biased region" description="Acidic residues" evidence="5">
    <location>
        <begin position="494"/>
        <end position="506"/>
    </location>
</feature>
<comment type="subcellular location">
    <subcellularLocation>
        <location evidence="1">Membrane</location>
        <topology evidence="1">Multi-pass membrane protein</topology>
    </subcellularLocation>
</comment>